<name>A0A429ZPY3_9ENTE</name>
<dbReference type="SUPFAM" id="SSF54106">
    <property type="entry name" value="LysM domain"/>
    <property type="match status" value="3"/>
</dbReference>
<feature type="region of interest" description="Disordered" evidence="3">
    <location>
        <begin position="377"/>
        <end position="412"/>
    </location>
</feature>
<keyword evidence="4" id="KW-0472">Membrane</keyword>
<feature type="compositionally biased region" description="Low complexity" evidence="3">
    <location>
        <begin position="377"/>
        <end position="401"/>
    </location>
</feature>
<dbReference type="GO" id="GO:0016887">
    <property type="term" value="F:ATP hydrolysis activity"/>
    <property type="evidence" value="ECO:0007669"/>
    <property type="project" value="InterPro"/>
</dbReference>
<dbReference type="GO" id="GO:0005524">
    <property type="term" value="F:ATP binding"/>
    <property type="evidence" value="ECO:0007669"/>
    <property type="project" value="UniProtKB-KW"/>
</dbReference>
<keyword evidence="4" id="KW-1133">Transmembrane helix</keyword>
<gene>
    <name evidence="7" type="ORF">CBF35_07035</name>
</gene>
<dbReference type="PROSITE" id="PS50893">
    <property type="entry name" value="ABC_TRANSPORTER_2"/>
    <property type="match status" value="1"/>
</dbReference>
<feature type="transmembrane region" description="Helical" evidence="4">
    <location>
        <begin position="332"/>
        <end position="353"/>
    </location>
</feature>
<dbReference type="PANTHER" id="PTHR46743:SF2">
    <property type="entry name" value="TEICHOIC ACIDS EXPORT ATP-BINDING PROTEIN TAGH"/>
    <property type="match status" value="1"/>
</dbReference>
<dbReference type="Proteomes" id="UP000287239">
    <property type="component" value="Unassembled WGS sequence"/>
</dbReference>
<keyword evidence="4" id="KW-0812">Transmembrane</keyword>
<dbReference type="InterPro" id="IPR003439">
    <property type="entry name" value="ABC_transporter-like_ATP-bd"/>
</dbReference>
<feature type="compositionally biased region" description="Basic residues" evidence="3">
    <location>
        <begin position="316"/>
        <end position="327"/>
    </location>
</feature>
<dbReference type="PROSITE" id="PS51782">
    <property type="entry name" value="LYSM"/>
    <property type="match status" value="3"/>
</dbReference>
<keyword evidence="2" id="KW-0067">ATP-binding</keyword>
<evidence type="ECO:0000256" key="3">
    <source>
        <dbReference type="SAM" id="MobiDB-lite"/>
    </source>
</evidence>
<accession>A0A429ZPY3</accession>
<evidence type="ECO:0000256" key="2">
    <source>
        <dbReference type="ARBA" id="ARBA00022840"/>
    </source>
</evidence>
<dbReference type="AlphaFoldDB" id="A0A429ZPY3"/>
<organism evidence="7 8">
    <name type="scientific">Vagococcus salmoninarum</name>
    <dbReference type="NCBI Taxonomy" id="2739"/>
    <lineage>
        <taxon>Bacteria</taxon>
        <taxon>Bacillati</taxon>
        <taxon>Bacillota</taxon>
        <taxon>Bacilli</taxon>
        <taxon>Lactobacillales</taxon>
        <taxon>Enterococcaceae</taxon>
        <taxon>Vagococcus</taxon>
    </lineage>
</organism>
<evidence type="ECO:0000256" key="1">
    <source>
        <dbReference type="ARBA" id="ARBA00022741"/>
    </source>
</evidence>
<dbReference type="SMART" id="SM00257">
    <property type="entry name" value="LysM"/>
    <property type="match status" value="3"/>
</dbReference>
<reference evidence="7 8" key="1">
    <citation type="submission" date="2017-05" db="EMBL/GenBank/DDBJ databases">
        <title>Vagococcus spp. assemblies.</title>
        <authorList>
            <person name="Gulvik C.A."/>
        </authorList>
    </citation>
    <scope>NUCLEOTIDE SEQUENCE [LARGE SCALE GENOMIC DNA]</scope>
    <source>
        <strain evidence="7 8">NCFB 2777</strain>
    </source>
</reference>
<dbReference type="InterPro" id="IPR050683">
    <property type="entry name" value="Bact_Polysacc_Export_ATP-bd"/>
</dbReference>
<sequence>MTVTYAEWKFINVSYDYQKDIRNKAREDGQILRSLNDLSFNQLYGEVVGIVGSKGSGKTTLVKLLAGEYEPSIGKVIGRDKNFYRILLPDRRSEDKTGESYTRQRLIKAGIERKQLDVKLSAILLFSELGGLFKEKLRNYTVEEKVQLELSIMLHAMPAIIYIDESLLTVREDFYIKFFLALVELKALGTSIWIETENLKNVANYCDKVLWLEFGKLKKHGPTAEVLGAYEVYYQNIEKLSVHDQKNFWKKGYNNQLQHIVRTPKITENVTGDQTSLDQQETIILSDEIVQKVIEESRYQASPLADPLSRSAQRNKSQRRERKPQKKRRNGSLWLVFLVGIVVIVGVVAALSYPSKKAEAPSSPKVVSNFMASSAPASTTSQSQAKSQESTVSTTISSVTEESVEKIEEPKDTYTVKTGETLSELAERFNVTISQLREWNGLSGDEVRLGEVLNIKEPEKKNEEPPLNVSTITHRVLAGESLTEIAEKYSVTVGDLKKVNGLSDMTIYSGSTLALPDYAIKVNEVILESSTPVISKPDPEPVPEIKEHIVSKGETLYAISRKYNVGVMDLQAKNRLQSEELYLGQVILIP</sequence>
<dbReference type="SUPFAM" id="SSF52540">
    <property type="entry name" value="P-loop containing nucleoside triphosphate hydrolases"/>
    <property type="match status" value="1"/>
</dbReference>
<dbReference type="Gene3D" id="3.10.350.10">
    <property type="entry name" value="LysM domain"/>
    <property type="match status" value="3"/>
</dbReference>
<dbReference type="Gene3D" id="3.40.50.300">
    <property type="entry name" value="P-loop containing nucleotide triphosphate hydrolases"/>
    <property type="match status" value="1"/>
</dbReference>
<dbReference type="EMBL" id="NGJU01000009">
    <property type="protein sequence ID" value="RST95718.1"/>
    <property type="molecule type" value="Genomic_DNA"/>
</dbReference>
<comment type="caution">
    <text evidence="7">The sequence shown here is derived from an EMBL/GenBank/DDBJ whole genome shotgun (WGS) entry which is preliminary data.</text>
</comment>
<evidence type="ECO:0000313" key="8">
    <source>
        <dbReference type="Proteomes" id="UP000287239"/>
    </source>
</evidence>
<protein>
    <submittedName>
        <fullName evidence="7">Uncharacterized protein</fullName>
    </submittedName>
</protein>
<dbReference type="InterPro" id="IPR018392">
    <property type="entry name" value="LysM"/>
</dbReference>
<evidence type="ECO:0000256" key="4">
    <source>
        <dbReference type="SAM" id="Phobius"/>
    </source>
</evidence>
<keyword evidence="1" id="KW-0547">Nucleotide-binding</keyword>
<dbReference type="InterPro" id="IPR003593">
    <property type="entry name" value="AAA+_ATPase"/>
</dbReference>
<dbReference type="InterPro" id="IPR036779">
    <property type="entry name" value="LysM_dom_sf"/>
</dbReference>
<feature type="compositionally biased region" description="Basic and acidic residues" evidence="3">
    <location>
        <begin position="403"/>
        <end position="412"/>
    </location>
</feature>
<dbReference type="Pfam" id="PF00005">
    <property type="entry name" value="ABC_tran"/>
    <property type="match status" value="1"/>
</dbReference>
<evidence type="ECO:0000259" key="5">
    <source>
        <dbReference type="PROSITE" id="PS50893"/>
    </source>
</evidence>
<feature type="domain" description="ABC transporter" evidence="5">
    <location>
        <begin position="8"/>
        <end position="239"/>
    </location>
</feature>
<dbReference type="PANTHER" id="PTHR46743">
    <property type="entry name" value="TEICHOIC ACIDS EXPORT ATP-BINDING PROTEIN TAGH"/>
    <property type="match status" value="1"/>
</dbReference>
<feature type="domain" description="LysM" evidence="6">
    <location>
        <begin position="472"/>
        <end position="515"/>
    </location>
</feature>
<proteinExistence type="predicted"/>
<keyword evidence="8" id="KW-1185">Reference proteome</keyword>
<evidence type="ECO:0000313" key="7">
    <source>
        <dbReference type="EMBL" id="RST95718.1"/>
    </source>
</evidence>
<evidence type="ECO:0000259" key="6">
    <source>
        <dbReference type="PROSITE" id="PS51782"/>
    </source>
</evidence>
<dbReference type="SMART" id="SM00382">
    <property type="entry name" value="AAA"/>
    <property type="match status" value="1"/>
</dbReference>
<feature type="domain" description="LysM" evidence="6">
    <location>
        <begin position="546"/>
        <end position="589"/>
    </location>
</feature>
<feature type="region of interest" description="Disordered" evidence="3">
    <location>
        <begin position="301"/>
        <end position="327"/>
    </location>
</feature>
<dbReference type="Pfam" id="PF01476">
    <property type="entry name" value="LysM"/>
    <property type="match status" value="3"/>
</dbReference>
<dbReference type="OrthoDB" id="9778870at2"/>
<feature type="domain" description="LysM" evidence="6">
    <location>
        <begin position="412"/>
        <end position="455"/>
    </location>
</feature>
<dbReference type="InterPro" id="IPR027417">
    <property type="entry name" value="P-loop_NTPase"/>
</dbReference>
<dbReference type="CDD" id="cd00118">
    <property type="entry name" value="LysM"/>
    <property type="match status" value="3"/>
</dbReference>